<dbReference type="PROSITE" id="PS50881">
    <property type="entry name" value="S5_DSRBD"/>
    <property type="match status" value="1"/>
</dbReference>
<evidence type="ECO:0000256" key="2">
    <source>
        <dbReference type="ARBA" id="ARBA00008945"/>
    </source>
</evidence>
<comment type="subunit">
    <text evidence="8">Part of the 30S ribosomal subunit. Contacts proteins S4 and S8.</text>
</comment>
<feature type="domain" description="S5 DRBM" evidence="11">
    <location>
        <begin position="22"/>
        <end position="85"/>
    </location>
</feature>
<dbReference type="InterPro" id="IPR005712">
    <property type="entry name" value="Ribosomal_uS5_bac-type"/>
</dbReference>
<dbReference type="KEGG" id="knv:Pan216_10150"/>
<dbReference type="InterPro" id="IPR005324">
    <property type="entry name" value="Ribosomal_uS5_C"/>
</dbReference>
<dbReference type="Pfam" id="PF03719">
    <property type="entry name" value="Ribosomal_S5_C"/>
    <property type="match status" value="1"/>
</dbReference>
<evidence type="ECO:0000256" key="3">
    <source>
        <dbReference type="ARBA" id="ARBA00022730"/>
    </source>
</evidence>
<dbReference type="PANTHER" id="PTHR48277">
    <property type="entry name" value="MITOCHONDRIAL RIBOSOMAL PROTEIN S5"/>
    <property type="match status" value="1"/>
</dbReference>
<organism evidence="12 13">
    <name type="scientific">Kolteria novifilia</name>
    <dbReference type="NCBI Taxonomy" id="2527975"/>
    <lineage>
        <taxon>Bacteria</taxon>
        <taxon>Pseudomonadati</taxon>
        <taxon>Planctomycetota</taxon>
        <taxon>Planctomycetia</taxon>
        <taxon>Kolteriales</taxon>
        <taxon>Kolteriaceae</taxon>
        <taxon>Kolteria</taxon>
    </lineage>
</organism>
<evidence type="ECO:0000256" key="9">
    <source>
        <dbReference type="RuleBase" id="RU003823"/>
    </source>
</evidence>
<dbReference type="AlphaFoldDB" id="A0A518AZJ9"/>
<comment type="domain">
    <text evidence="8">The N-terminal domain interacts with the head of the 30S subunit; the C-terminal domain interacts with the body and contacts protein S4. The interaction surface between S4 and S5 is involved in control of translational fidelity.</text>
</comment>
<feature type="region of interest" description="Disordered" evidence="10">
    <location>
        <begin position="1"/>
        <end position="20"/>
    </location>
</feature>
<dbReference type="Proteomes" id="UP000317093">
    <property type="component" value="Chromosome"/>
</dbReference>
<dbReference type="GO" id="GO:0003735">
    <property type="term" value="F:structural constituent of ribosome"/>
    <property type="evidence" value="ECO:0007669"/>
    <property type="project" value="UniProtKB-UniRule"/>
</dbReference>
<dbReference type="NCBIfam" id="TIGR01021">
    <property type="entry name" value="rpsE_bact"/>
    <property type="match status" value="1"/>
</dbReference>
<dbReference type="SUPFAM" id="SSF54768">
    <property type="entry name" value="dsRNA-binding domain-like"/>
    <property type="match status" value="1"/>
</dbReference>
<gene>
    <name evidence="8 12" type="primary">rpsE</name>
    <name evidence="12" type="ORF">Pan216_10150</name>
</gene>
<dbReference type="Pfam" id="PF00333">
    <property type="entry name" value="Ribosomal_S5"/>
    <property type="match status" value="1"/>
</dbReference>
<dbReference type="EMBL" id="CP036279">
    <property type="protein sequence ID" value="QDU60177.1"/>
    <property type="molecule type" value="Genomic_DNA"/>
</dbReference>
<comment type="similarity">
    <text evidence="2 8 9">Belongs to the universal ribosomal protein uS5 family.</text>
</comment>
<keyword evidence="4 8" id="KW-0694">RNA-binding</keyword>
<evidence type="ECO:0000256" key="6">
    <source>
        <dbReference type="ARBA" id="ARBA00023274"/>
    </source>
</evidence>
<dbReference type="GO" id="GO:0019843">
    <property type="term" value="F:rRNA binding"/>
    <property type="evidence" value="ECO:0007669"/>
    <property type="project" value="UniProtKB-UniRule"/>
</dbReference>
<reference evidence="12 13" key="1">
    <citation type="submission" date="2019-02" db="EMBL/GenBank/DDBJ databases">
        <title>Deep-cultivation of Planctomycetes and their phenomic and genomic characterization uncovers novel biology.</title>
        <authorList>
            <person name="Wiegand S."/>
            <person name="Jogler M."/>
            <person name="Boedeker C."/>
            <person name="Pinto D."/>
            <person name="Vollmers J."/>
            <person name="Rivas-Marin E."/>
            <person name="Kohn T."/>
            <person name="Peeters S.H."/>
            <person name="Heuer A."/>
            <person name="Rast P."/>
            <person name="Oberbeckmann S."/>
            <person name="Bunk B."/>
            <person name="Jeske O."/>
            <person name="Meyerdierks A."/>
            <person name="Storesund J.E."/>
            <person name="Kallscheuer N."/>
            <person name="Luecker S."/>
            <person name="Lage O.M."/>
            <person name="Pohl T."/>
            <person name="Merkel B.J."/>
            <person name="Hornburger P."/>
            <person name="Mueller R.-W."/>
            <person name="Bruemmer F."/>
            <person name="Labrenz M."/>
            <person name="Spormann A.M."/>
            <person name="Op den Camp H."/>
            <person name="Overmann J."/>
            <person name="Amann R."/>
            <person name="Jetten M.S.M."/>
            <person name="Mascher T."/>
            <person name="Medema M.H."/>
            <person name="Devos D.P."/>
            <person name="Kaster A.-K."/>
            <person name="Ovreas L."/>
            <person name="Rohde M."/>
            <person name="Galperin M.Y."/>
            <person name="Jogler C."/>
        </authorList>
    </citation>
    <scope>NUCLEOTIDE SEQUENCE [LARGE SCALE GENOMIC DNA]</scope>
    <source>
        <strain evidence="12 13">Pan216</strain>
    </source>
</reference>
<evidence type="ECO:0000256" key="1">
    <source>
        <dbReference type="ARBA" id="ARBA00003093"/>
    </source>
</evidence>
<keyword evidence="6 8" id="KW-0687">Ribonucleoprotein</keyword>
<keyword evidence="5 8" id="KW-0689">Ribosomal protein</keyword>
<dbReference type="GO" id="GO:0005737">
    <property type="term" value="C:cytoplasm"/>
    <property type="evidence" value="ECO:0007669"/>
    <property type="project" value="UniProtKB-ARBA"/>
</dbReference>
<dbReference type="InterPro" id="IPR013810">
    <property type="entry name" value="Ribosomal_uS5_N"/>
</dbReference>
<dbReference type="HAMAP" id="MF_01307_B">
    <property type="entry name" value="Ribosomal_uS5_B"/>
    <property type="match status" value="1"/>
</dbReference>
<dbReference type="FunFam" id="3.30.230.10:FF:000002">
    <property type="entry name" value="30S ribosomal protein S5"/>
    <property type="match status" value="1"/>
</dbReference>
<evidence type="ECO:0000313" key="12">
    <source>
        <dbReference type="EMBL" id="QDU60177.1"/>
    </source>
</evidence>
<dbReference type="GO" id="GO:0042254">
    <property type="term" value="P:ribosome biogenesis"/>
    <property type="evidence" value="ECO:0007669"/>
    <property type="project" value="UniProtKB-ARBA"/>
</dbReference>
<comment type="function">
    <text evidence="1 8">Located at the back of the 30S subunit body where it stabilizes the conformation of the head with respect to the body.</text>
</comment>
<evidence type="ECO:0000256" key="8">
    <source>
        <dbReference type="HAMAP-Rule" id="MF_01307"/>
    </source>
</evidence>
<proteinExistence type="inferred from homology"/>
<dbReference type="PANTHER" id="PTHR48277:SF1">
    <property type="entry name" value="MITOCHONDRIAL RIBOSOMAL PROTEIN S5"/>
    <property type="match status" value="1"/>
</dbReference>
<comment type="function">
    <text evidence="8">With S4 and S12 plays an important role in translational accuracy.</text>
</comment>
<evidence type="ECO:0000256" key="7">
    <source>
        <dbReference type="ARBA" id="ARBA00035255"/>
    </source>
</evidence>
<dbReference type="InterPro" id="IPR014721">
    <property type="entry name" value="Ribsml_uS5_D2-typ_fold_subgr"/>
</dbReference>
<evidence type="ECO:0000259" key="11">
    <source>
        <dbReference type="PROSITE" id="PS50881"/>
    </source>
</evidence>
<keyword evidence="13" id="KW-1185">Reference proteome</keyword>
<evidence type="ECO:0000256" key="5">
    <source>
        <dbReference type="ARBA" id="ARBA00022980"/>
    </source>
</evidence>
<dbReference type="FunFam" id="3.30.160.20:FF:000001">
    <property type="entry name" value="30S ribosomal protein S5"/>
    <property type="match status" value="1"/>
</dbReference>
<dbReference type="InterPro" id="IPR000851">
    <property type="entry name" value="Ribosomal_uS5"/>
</dbReference>
<evidence type="ECO:0000313" key="13">
    <source>
        <dbReference type="Proteomes" id="UP000317093"/>
    </source>
</evidence>
<keyword evidence="3 8" id="KW-0699">rRNA-binding</keyword>
<dbReference type="GO" id="GO:0015935">
    <property type="term" value="C:small ribosomal subunit"/>
    <property type="evidence" value="ECO:0007669"/>
    <property type="project" value="InterPro"/>
</dbReference>
<dbReference type="Gene3D" id="3.30.160.20">
    <property type="match status" value="1"/>
</dbReference>
<sequence>MAQERRGRGGRGGDGRNKDSDAFESVVQIKRCAAVVKGGRRFSFNALVVVGDRKGKVAFGYGKAKEVPPAVEKAVKSAHKALAKIPLRGKTIPHKIIGRYGAARVIMLPAAPGTGVIAGRGVRDVMVACGVTDVLTKCMGSTNPVNVVKATINGLKQMRTRDEVAELRGVTL</sequence>
<dbReference type="Gene3D" id="3.30.230.10">
    <property type="match status" value="1"/>
</dbReference>
<dbReference type="SUPFAM" id="SSF54211">
    <property type="entry name" value="Ribosomal protein S5 domain 2-like"/>
    <property type="match status" value="1"/>
</dbReference>
<evidence type="ECO:0000256" key="4">
    <source>
        <dbReference type="ARBA" id="ARBA00022884"/>
    </source>
</evidence>
<evidence type="ECO:0000256" key="10">
    <source>
        <dbReference type="SAM" id="MobiDB-lite"/>
    </source>
</evidence>
<dbReference type="InterPro" id="IPR020568">
    <property type="entry name" value="Ribosomal_Su5_D2-typ_SF"/>
</dbReference>
<dbReference type="GO" id="GO:0006412">
    <property type="term" value="P:translation"/>
    <property type="evidence" value="ECO:0007669"/>
    <property type="project" value="UniProtKB-UniRule"/>
</dbReference>
<accession>A0A518AZJ9</accession>
<name>A0A518AZJ9_9BACT</name>
<protein>
    <recommendedName>
        <fullName evidence="7 8">Small ribosomal subunit protein uS5</fullName>
    </recommendedName>
</protein>
<dbReference type="RefSeq" id="WP_145255617.1">
    <property type="nucleotide sequence ID" value="NZ_CP036279.1"/>
</dbReference>
<dbReference type="OrthoDB" id="9809045at2"/>